<proteinExistence type="predicted"/>
<evidence type="ECO:0000256" key="1">
    <source>
        <dbReference type="PROSITE-ProRule" id="PRU00409"/>
    </source>
</evidence>
<dbReference type="GO" id="GO:0005737">
    <property type="term" value="C:cytoplasm"/>
    <property type="evidence" value="ECO:0007669"/>
    <property type="project" value="TreeGrafter"/>
</dbReference>
<protein>
    <submittedName>
        <fullName evidence="3">Glutathione synthase/RimK-type ligase-like ATP-grasp enzyme</fullName>
    </submittedName>
</protein>
<comment type="caution">
    <text evidence="3">The sequence shown here is derived from an EMBL/GenBank/DDBJ whole genome shotgun (WGS) entry which is preliminary data.</text>
</comment>
<dbReference type="Proteomes" id="UP000546642">
    <property type="component" value="Unassembled WGS sequence"/>
</dbReference>
<organism evidence="3 4">
    <name type="scientific">Nocardiopsis mwathae</name>
    <dbReference type="NCBI Taxonomy" id="1472723"/>
    <lineage>
        <taxon>Bacteria</taxon>
        <taxon>Bacillati</taxon>
        <taxon>Actinomycetota</taxon>
        <taxon>Actinomycetes</taxon>
        <taxon>Streptosporangiales</taxon>
        <taxon>Nocardiopsidaceae</taxon>
        <taxon>Nocardiopsis</taxon>
    </lineage>
</organism>
<evidence type="ECO:0000313" key="4">
    <source>
        <dbReference type="Proteomes" id="UP000546642"/>
    </source>
</evidence>
<evidence type="ECO:0000313" key="3">
    <source>
        <dbReference type="EMBL" id="MBB6173383.1"/>
    </source>
</evidence>
<reference evidence="3 4" key="1">
    <citation type="submission" date="2020-08" db="EMBL/GenBank/DDBJ databases">
        <title>Sequencing the genomes of 1000 actinobacteria strains.</title>
        <authorList>
            <person name="Klenk H.-P."/>
        </authorList>
    </citation>
    <scope>NUCLEOTIDE SEQUENCE [LARGE SCALE GENOMIC DNA]</scope>
    <source>
        <strain evidence="3 4">DSM 46659</strain>
    </source>
</reference>
<dbReference type="AlphaFoldDB" id="A0A7W9YJN9"/>
<dbReference type="PROSITE" id="PS50975">
    <property type="entry name" value="ATP_GRASP"/>
    <property type="match status" value="1"/>
</dbReference>
<evidence type="ECO:0000259" key="2">
    <source>
        <dbReference type="PROSITE" id="PS50975"/>
    </source>
</evidence>
<dbReference type="GO" id="GO:0046872">
    <property type="term" value="F:metal ion binding"/>
    <property type="evidence" value="ECO:0007669"/>
    <property type="project" value="InterPro"/>
</dbReference>
<dbReference type="GO" id="GO:0009432">
    <property type="term" value="P:SOS response"/>
    <property type="evidence" value="ECO:0007669"/>
    <property type="project" value="TreeGrafter"/>
</dbReference>
<dbReference type="InterPro" id="IPR013651">
    <property type="entry name" value="ATP-grasp_RimK-type"/>
</dbReference>
<dbReference type="GO" id="GO:0018169">
    <property type="term" value="F:ribosomal S6-glutamic acid ligase activity"/>
    <property type="evidence" value="ECO:0007669"/>
    <property type="project" value="TreeGrafter"/>
</dbReference>
<dbReference type="PANTHER" id="PTHR21621:SF0">
    <property type="entry name" value="BETA-CITRYLGLUTAMATE SYNTHASE B-RELATED"/>
    <property type="match status" value="1"/>
</dbReference>
<keyword evidence="4" id="KW-1185">Reference proteome</keyword>
<dbReference type="EMBL" id="JACHDS010000001">
    <property type="protein sequence ID" value="MBB6173383.1"/>
    <property type="molecule type" value="Genomic_DNA"/>
</dbReference>
<dbReference type="SUPFAM" id="SSF56059">
    <property type="entry name" value="Glutathione synthetase ATP-binding domain-like"/>
    <property type="match status" value="1"/>
</dbReference>
<keyword evidence="1" id="KW-0067">ATP-binding</keyword>
<dbReference type="PANTHER" id="PTHR21621">
    <property type="entry name" value="RIBOSOMAL PROTEIN S6 MODIFICATION PROTEIN"/>
    <property type="match status" value="1"/>
</dbReference>
<dbReference type="Gene3D" id="3.30.470.20">
    <property type="entry name" value="ATP-grasp fold, B domain"/>
    <property type="match status" value="1"/>
</dbReference>
<dbReference type="RefSeq" id="WP_184076727.1">
    <property type="nucleotide sequence ID" value="NZ_JACHDS010000001.1"/>
</dbReference>
<name>A0A7W9YJN9_9ACTN</name>
<feature type="domain" description="ATP-grasp" evidence="2">
    <location>
        <begin position="105"/>
        <end position="306"/>
    </location>
</feature>
<gene>
    <name evidence="3" type="ORF">HNR23_003443</name>
</gene>
<keyword evidence="1" id="KW-0547">Nucleotide-binding</keyword>
<dbReference type="InterPro" id="IPR011761">
    <property type="entry name" value="ATP-grasp"/>
</dbReference>
<dbReference type="Pfam" id="PF08443">
    <property type="entry name" value="RimK"/>
    <property type="match status" value="1"/>
</dbReference>
<keyword evidence="3" id="KW-0436">Ligase</keyword>
<dbReference type="GO" id="GO:0005524">
    <property type="term" value="F:ATP binding"/>
    <property type="evidence" value="ECO:0007669"/>
    <property type="project" value="UniProtKB-UniRule"/>
</dbReference>
<sequence length="314" mass="34293">MRRLPVHTIPADDQERCLALLADLDGLDGVEFVHGLNIDRTHIRNGRVHHGGLCLNDLDLYVWYAQIDRGPHSYHLEALENLSRDTRVIVDPEGLANGVDKHRAHLALRRAGVAVPDSVLIHQGNVAAAEPVLAEWGKAVLKPRRGYFGTGVLLIDGYPTLRDLVGYLTSAVPTAPDGTYLLERFYDNDPADWISATVINGSLMYGYRKRPHRWAQMGGGAAKVYDPGGEGGGVDACEVPPAYAEQALRAQKALGAHIIGFDMILHGGSPIIVDENTYPALYPELFRAAGKDLGLELFRMVSHAIEDVRTGART</sequence>
<accession>A0A7W9YJN9</accession>